<sequence length="510" mass="52385">MGAAAAALLAAAGVSTPASAGEGVILRANQADSVSGAYLVMFKDSSVASAQTSAKASDLARKFAGRITYTYQALNGFAVNLTEAQAKKLAADPAVEYVEQDRRVRALDTQTNPTWGLDRIDQPSLPVDRSYTYPASAGQGVNVYVIDTGILTTHSQFSGGRAKHAYDAIDGDTNATDCNGHGTHVAGTIAGSTYGVAKKATVHAVRVLKCDGWSQGNSVAAGMDWVARNAVLPAVANMSLGGGASQVNDDAARALLARGVTTAVAAGNEGQDACNVSPARVSEVLTVAASNSSDGRSIFANGSSNYGTCVDLFAPGSNITSAWHTGTSATNSISGTSMATPHVAGVAALYLGVSGNSGKRPAEVNQALLNNTVANKISDLRGSPNKLLQIGFLNGGNPDPDPDPEPEPGDCSGPSYTGTLNAGASVWQPNNSHYQTNSTGVHRGCLTGPAGADFDLYLAKWNGSGWVNVAVGETPAANEKVEYTGTAGYYSWRVYAYRGSGSYTLKTDKP</sequence>
<evidence type="ECO:0000256" key="4">
    <source>
        <dbReference type="ARBA" id="ARBA00022825"/>
    </source>
</evidence>
<dbReference type="InterPro" id="IPR000209">
    <property type="entry name" value="Peptidase_S8/S53_dom"/>
</dbReference>
<evidence type="ECO:0000256" key="1">
    <source>
        <dbReference type="ARBA" id="ARBA00011073"/>
    </source>
</evidence>
<dbReference type="InterPro" id="IPR015500">
    <property type="entry name" value="Peptidase_S8_subtilisin-rel"/>
</dbReference>
<feature type="active site" description="Charge relay system" evidence="5">
    <location>
        <position position="337"/>
    </location>
</feature>
<dbReference type="Gene3D" id="3.40.50.200">
    <property type="entry name" value="Peptidase S8/S53 domain"/>
    <property type="match status" value="1"/>
</dbReference>
<feature type="chain" id="PRO_5046321083" evidence="8">
    <location>
        <begin position="21"/>
        <end position="510"/>
    </location>
</feature>
<organism evidence="11 12">
    <name type="scientific">Actinokineospora guangxiensis</name>
    <dbReference type="NCBI Taxonomy" id="1490288"/>
    <lineage>
        <taxon>Bacteria</taxon>
        <taxon>Bacillati</taxon>
        <taxon>Actinomycetota</taxon>
        <taxon>Actinomycetes</taxon>
        <taxon>Pseudonocardiales</taxon>
        <taxon>Pseudonocardiaceae</taxon>
        <taxon>Actinokineospora</taxon>
    </lineage>
</organism>
<evidence type="ECO:0000259" key="10">
    <source>
        <dbReference type="Pfam" id="PF05922"/>
    </source>
</evidence>
<dbReference type="PROSITE" id="PS51892">
    <property type="entry name" value="SUBTILASE"/>
    <property type="match status" value="1"/>
</dbReference>
<dbReference type="Gene3D" id="2.60.120.380">
    <property type="match status" value="1"/>
</dbReference>
<dbReference type="InterPro" id="IPR022398">
    <property type="entry name" value="Peptidase_S8_His-AS"/>
</dbReference>
<evidence type="ECO:0000313" key="12">
    <source>
        <dbReference type="Proteomes" id="UP001596157"/>
    </source>
</evidence>
<dbReference type="SUPFAM" id="SSF52743">
    <property type="entry name" value="Subtilisin-like"/>
    <property type="match status" value="1"/>
</dbReference>
<keyword evidence="8" id="KW-0732">Signal</keyword>
<dbReference type="Proteomes" id="UP001596157">
    <property type="component" value="Unassembled WGS sequence"/>
</dbReference>
<evidence type="ECO:0000313" key="11">
    <source>
        <dbReference type="EMBL" id="MFC5291238.1"/>
    </source>
</evidence>
<dbReference type="InterPro" id="IPR036852">
    <property type="entry name" value="Peptidase_S8/S53_dom_sf"/>
</dbReference>
<feature type="signal peptide" evidence="8">
    <location>
        <begin position="1"/>
        <end position="20"/>
    </location>
</feature>
<name>A0ABW0EY30_9PSEU</name>
<dbReference type="InterPro" id="IPR037045">
    <property type="entry name" value="S8pro/Inhibitor_I9_sf"/>
</dbReference>
<dbReference type="PANTHER" id="PTHR43806">
    <property type="entry name" value="PEPTIDASE S8"/>
    <property type="match status" value="1"/>
</dbReference>
<evidence type="ECO:0000256" key="5">
    <source>
        <dbReference type="PROSITE-ProRule" id="PRU01240"/>
    </source>
</evidence>
<dbReference type="InterPro" id="IPR034193">
    <property type="entry name" value="PCSK9_ProteinaseK-like"/>
</dbReference>
<dbReference type="GO" id="GO:0016787">
    <property type="term" value="F:hydrolase activity"/>
    <property type="evidence" value="ECO:0007669"/>
    <property type="project" value="UniProtKB-KW"/>
</dbReference>
<evidence type="ECO:0000256" key="2">
    <source>
        <dbReference type="ARBA" id="ARBA00022670"/>
    </source>
</evidence>
<dbReference type="PRINTS" id="PR00723">
    <property type="entry name" value="SUBTILISIN"/>
</dbReference>
<dbReference type="CDD" id="cd04077">
    <property type="entry name" value="Peptidases_S8_PCSK9_ProteinaseK_like"/>
    <property type="match status" value="1"/>
</dbReference>
<feature type="active site" description="Charge relay system" evidence="5">
    <location>
        <position position="147"/>
    </location>
</feature>
<evidence type="ECO:0000256" key="3">
    <source>
        <dbReference type="ARBA" id="ARBA00022801"/>
    </source>
</evidence>
<dbReference type="InterPro" id="IPR023827">
    <property type="entry name" value="Peptidase_S8_Asp-AS"/>
</dbReference>
<feature type="domain" description="Inhibitor I9" evidence="10">
    <location>
        <begin position="38"/>
        <end position="105"/>
    </location>
</feature>
<dbReference type="InterPro" id="IPR050131">
    <property type="entry name" value="Peptidase_S8_subtilisin-like"/>
</dbReference>
<evidence type="ECO:0000256" key="6">
    <source>
        <dbReference type="RuleBase" id="RU003355"/>
    </source>
</evidence>
<dbReference type="Pfam" id="PF00082">
    <property type="entry name" value="Peptidase_S8"/>
    <property type="match status" value="1"/>
</dbReference>
<evidence type="ECO:0000259" key="9">
    <source>
        <dbReference type="Pfam" id="PF00082"/>
    </source>
</evidence>
<gene>
    <name evidence="11" type="ORF">ACFPM7_29670</name>
</gene>
<comment type="similarity">
    <text evidence="1 5 6">Belongs to the peptidase S8 family.</text>
</comment>
<dbReference type="PROSITE" id="PS00136">
    <property type="entry name" value="SUBTILASE_ASP"/>
    <property type="match status" value="1"/>
</dbReference>
<dbReference type="EC" id="3.4.-.-" evidence="11"/>
<keyword evidence="3 5" id="KW-0378">Hydrolase</keyword>
<dbReference type="Gene3D" id="3.30.70.80">
    <property type="entry name" value="Peptidase S8 propeptide/proteinase inhibitor I9"/>
    <property type="match status" value="1"/>
</dbReference>
<dbReference type="InterPro" id="IPR023828">
    <property type="entry name" value="Peptidase_S8_Ser-AS"/>
</dbReference>
<keyword evidence="12" id="KW-1185">Reference proteome</keyword>
<feature type="region of interest" description="Disordered" evidence="7">
    <location>
        <begin position="393"/>
        <end position="415"/>
    </location>
</feature>
<reference evidence="12" key="1">
    <citation type="journal article" date="2019" name="Int. J. Syst. Evol. Microbiol.">
        <title>The Global Catalogue of Microorganisms (GCM) 10K type strain sequencing project: providing services to taxonomists for standard genome sequencing and annotation.</title>
        <authorList>
            <consortium name="The Broad Institute Genomics Platform"/>
            <consortium name="The Broad Institute Genome Sequencing Center for Infectious Disease"/>
            <person name="Wu L."/>
            <person name="Ma J."/>
        </authorList>
    </citation>
    <scope>NUCLEOTIDE SEQUENCE [LARGE SCALE GENOMIC DNA]</scope>
    <source>
        <strain evidence="12">CCUG 59778</strain>
    </source>
</reference>
<dbReference type="Pfam" id="PF05922">
    <property type="entry name" value="Inhibitor_I9"/>
    <property type="match status" value="1"/>
</dbReference>
<comment type="caution">
    <text evidence="11">The sequence shown here is derived from an EMBL/GenBank/DDBJ whole genome shotgun (WGS) entry which is preliminary data.</text>
</comment>
<dbReference type="InterPro" id="IPR010259">
    <property type="entry name" value="S8pro/Inhibitor_I9"/>
</dbReference>
<dbReference type="EMBL" id="JBHSKF010000024">
    <property type="protein sequence ID" value="MFC5291238.1"/>
    <property type="molecule type" value="Genomic_DNA"/>
</dbReference>
<accession>A0ABW0EY30</accession>
<keyword evidence="2 5" id="KW-0645">Protease</keyword>
<dbReference type="RefSeq" id="WP_378251154.1">
    <property type="nucleotide sequence ID" value="NZ_JBHSKF010000024.1"/>
</dbReference>
<keyword evidence="4 5" id="KW-0720">Serine protease</keyword>
<protein>
    <submittedName>
        <fullName evidence="11">S8 family peptidase</fullName>
        <ecNumber evidence="11">3.4.-.-</ecNumber>
    </submittedName>
</protein>
<proteinExistence type="inferred from homology"/>
<feature type="domain" description="Peptidase S8/S53" evidence="9">
    <location>
        <begin position="138"/>
        <end position="372"/>
    </location>
</feature>
<dbReference type="PROSITE" id="PS00138">
    <property type="entry name" value="SUBTILASE_SER"/>
    <property type="match status" value="1"/>
</dbReference>
<evidence type="ECO:0000256" key="7">
    <source>
        <dbReference type="SAM" id="MobiDB-lite"/>
    </source>
</evidence>
<dbReference type="PANTHER" id="PTHR43806:SF11">
    <property type="entry name" value="CEREVISIN-RELATED"/>
    <property type="match status" value="1"/>
</dbReference>
<dbReference type="PROSITE" id="PS00137">
    <property type="entry name" value="SUBTILASE_HIS"/>
    <property type="match status" value="1"/>
</dbReference>
<feature type="active site" description="Charge relay system" evidence="5">
    <location>
        <position position="181"/>
    </location>
</feature>
<dbReference type="SUPFAM" id="SSF54897">
    <property type="entry name" value="Protease propeptides/inhibitors"/>
    <property type="match status" value="1"/>
</dbReference>
<evidence type="ECO:0000256" key="8">
    <source>
        <dbReference type="SAM" id="SignalP"/>
    </source>
</evidence>